<keyword evidence="3" id="KW-1185">Reference proteome</keyword>
<keyword evidence="1" id="KW-0472">Membrane</keyword>
<evidence type="ECO:0000313" key="2">
    <source>
        <dbReference type="EMBL" id="MDT0608761.1"/>
    </source>
</evidence>
<reference evidence="2" key="1">
    <citation type="submission" date="2024-05" db="EMBL/GenBank/DDBJ databases">
        <title>30 novel species of actinomycetes from the DSMZ collection.</title>
        <authorList>
            <person name="Nouioui I."/>
        </authorList>
    </citation>
    <scope>NUCLEOTIDE SEQUENCE</scope>
    <source>
        <strain evidence="2">DSM 40712</strain>
    </source>
</reference>
<dbReference type="EMBL" id="JAVRFH010000001">
    <property type="protein sequence ID" value="MDT0608761.1"/>
    <property type="molecule type" value="Genomic_DNA"/>
</dbReference>
<dbReference type="NCBIfam" id="NF046122">
    <property type="entry name" value="morpho_MmpA"/>
    <property type="match status" value="1"/>
</dbReference>
<sequence>MTTHRAPQRPAQQPVRPVERAVVAGLLLAGVVGLAWIGAMAFTIAAWSG</sequence>
<keyword evidence="1" id="KW-0812">Transmembrane</keyword>
<proteinExistence type="predicted"/>
<evidence type="ECO:0000256" key="1">
    <source>
        <dbReference type="SAM" id="Phobius"/>
    </source>
</evidence>
<evidence type="ECO:0000313" key="3">
    <source>
        <dbReference type="Proteomes" id="UP001180724"/>
    </source>
</evidence>
<feature type="transmembrane region" description="Helical" evidence="1">
    <location>
        <begin position="21"/>
        <end position="47"/>
    </location>
</feature>
<dbReference type="InterPro" id="IPR059130">
    <property type="entry name" value="MmpA_put"/>
</dbReference>
<keyword evidence="1" id="KW-1133">Transmembrane helix</keyword>
<dbReference type="Proteomes" id="UP001180724">
    <property type="component" value="Unassembled WGS sequence"/>
</dbReference>
<gene>
    <name evidence="2" type="ORF">RM812_00660</name>
</gene>
<accession>A0ABU3AIP0</accession>
<dbReference type="RefSeq" id="WP_311570351.1">
    <property type="nucleotide sequence ID" value="NZ_JAVRFH010000001.1"/>
</dbReference>
<evidence type="ECO:0008006" key="4">
    <source>
        <dbReference type="Google" id="ProtNLM"/>
    </source>
</evidence>
<name>A0ABU3AIP0_9ACTN</name>
<comment type="caution">
    <text evidence="2">The sequence shown here is derived from an EMBL/GenBank/DDBJ whole genome shotgun (WGS) entry which is preliminary data.</text>
</comment>
<organism evidence="2 3">
    <name type="scientific">Streptomyces lancefieldiae</name>
    <dbReference type="NCBI Taxonomy" id="3075520"/>
    <lineage>
        <taxon>Bacteria</taxon>
        <taxon>Bacillati</taxon>
        <taxon>Actinomycetota</taxon>
        <taxon>Actinomycetes</taxon>
        <taxon>Kitasatosporales</taxon>
        <taxon>Streptomycetaceae</taxon>
        <taxon>Streptomyces</taxon>
    </lineage>
</organism>
<protein>
    <recommendedName>
        <fullName evidence="4">Integral membrane protein</fullName>
    </recommendedName>
</protein>